<comment type="catalytic activity">
    <reaction evidence="5">
        <text>DNA(n) + a 2'-deoxyribonucleoside 5'-triphosphate = DNA(n+1) + diphosphate</text>
        <dbReference type="Rhea" id="RHEA:22508"/>
        <dbReference type="Rhea" id="RHEA-COMP:17339"/>
        <dbReference type="Rhea" id="RHEA-COMP:17340"/>
        <dbReference type="ChEBI" id="CHEBI:33019"/>
        <dbReference type="ChEBI" id="CHEBI:61560"/>
        <dbReference type="ChEBI" id="CHEBI:173112"/>
        <dbReference type="EC" id="2.7.7.7"/>
    </reaction>
</comment>
<dbReference type="GO" id="GO:0003684">
    <property type="term" value="F:damaged DNA binding"/>
    <property type="evidence" value="ECO:0007669"/>
    <property type="project" value="InterPro"/>
</dbReference>
<feature type="domain" description="DUF6504" evidence="9">
    <location>
        <begin position="475"/>
        <end position="551"/>
    </location>
</feature>
<dbReference type="STRING" id="1044.EH31_01010"/>
<dbReference type="GO" id="GO:0006281">
    <property type="term" value="P:DNA repair"/>
    <property type="evidence" value="ECO:0007669"/>
    <property type="project" value="InterPro"/>
</dbReference>
<dbReference type="InterPro" id="IPR001126">
    <property type="entry name" value="UmuC"/>
</dbReference>
<feature type="region of interest" description="Disordered" evidence="6">
    <location>
        <begin position="26"/>
        <end position="48"/>
    </location>
</feature>
<comment type="function">
    <text evidence="4">Poorly processive, error-prone DNA polymerase involved in untargeted mutagenesis. Copies undamaged DNA at stalled replication forks, which arise in vivo from mismatched or misaligned primer ends. These misaligned primers can be extended by PolIV. Exhibits no 3'-5' exonuclease (proofreading) activity. May be involved in translesional synthesis, in conjunction with the beta clamp from PolIII.</text>
</comment>
<dbReference type="EC" id="2.7.7.7" evidence="2"/>
<dbReference type="PANTHER" id="PTHR35369:SF2">
    <property type="entry name" value="BLR3025 PROTEIN"/>
    <property type="match status" value="1"/>
</dbReference>
<evidence type="ECO:0000259" key="8">
    <source>
        <dbReference type="Pfam" id="PF11799"/>
    </source>
</evidence>
<evidence type="ECO:0000256" key="4">
    <source>
        <dbReference type="ARBA" id="ARBA00025589"/>
    </source>
</evidence>
<keyword evidence="11" id="KW-1185">Reference proteome</keyword>
<gene>
    <name evidence="10" type="ORF">EH31_01010</name>
</gene>
<evidence type="ECO:0000259" key="7">
    <source>
        <dbReference type="Pfam" id="PF00817"/>
    </source>
</evidence>
<dbReference type="InterPro" id="IPR045443">
    <property type="entry name" value="DUF6504"/>
</dbReference>
<comment type="subunit">
    <text evidence="1">Monomer.</text>
</comment>
<accession>A0A074MHD1</accession>
<dbReference type="Pfam" id="PF00817">
    <property type="entry name" value="IMS"/>
    <property type="match status" value="1"/>
</dbReference>
<evidence type="ECO:0000313" key="11">
    <source>
        <dbReference type="Proteomes" id="UP000027647"/>
    </source>
</evidence>
<dbReference type="eggNOG" id="COG0389">
    <property type="taxonomic scope" value="Bacteria"/>
</dbReference>
<feature type="domain" description="DNA polymerase Y-family little finger" evidence="8">
    <location>
        <begin position="288"/>
        <end position="388"/>
    </location>
</feature>
<evidence type="ECO:0000256" key="2">
    <source>
        <dbReference type="ARBA" id="ARBA00012417"/>
    </source>
</evidence>
<evidence type="ECO:0000259" key="9">
    <source>
        <dbReference type="Pfam" id="PF20114"/>
    </source>
</evidence>
<dbReference type="CDD" id="cd03468">
    <property type="entry name" value="PolY_like"/>
    <property type="match status" value="1"/>
</dbReference>
<name>A0A074MHD1_ERYLO</name>
<dbReference type="Pfam" id="PF11799">
    <property type="entry name" value="IMS_C"/>
    <property type="match status" value="1"/>
</dbReference>
<feature type="domain" description="UmuC" evidence="7">
    <location>
        <begin position="61"/>
        <end position="172"/>
    </location>
</feature>
<comment type="caution">
    <text evidence="10">The sequence shown here is derived from an EMBL/GenBank/DDBJ whole genome shotgun (WGS) entry which is preliminary data.</text>
</comment>
<evidence type="ECO:0000256" key="1">
    <source>
        <dbReference type="ARBA" id="ARBA00011245"/>
    </source>
</evidence>
<dbReference type="EMBL" id="JMIW01000001">
    <property type="protein sequence ID" value="KEO91273.1"/>
    <property type="molecule type" value="Genomic_DNA"/>
</dbReference>
<dbReference type="Proteomes" id="UP000027647">
    <property type="component" value="Unassembled WGS sequence"/>
</dbReference>
<dbReference type="InterPro" id="IPR017961">
    <property type="entry name" value="DNA_pol_Y-fam_little_finger"/>
</dbReference>
<proteinExistence type="predicted"/>
<dbReference type="InterPro" id="IPR043502">
    <property type="entry name" value="DNA/RNA_pol_sf"/>
</dbReference>
<evidence type="ECO:0000256" key="6">
    <source>
        <dbReference type="SAM" id="MobiDB-lite"/>
    </source>
</evidence>
<reference evidence="10 11" key="1">
    <citation type="submission" date="2014-04" db="EMBL/GenBank/DDBJ databases">
        <title>A comprehensive comparison of genomes of Erythrobacter spp. strains.</title>
        <authorList>
            <person name="Zheng Q."/>
        </authorList>
    </citation>
    <scope>NUCLEOTIDE SEQUENCE [LARGE SCALE GENOMIC DNA]</scope>
    <source>
        <strain evidence="10 11">DSM 6997</strain>
    </source>
</reference>
<protein>
    <recommendedName>
        <fullName evidence="2">DNA-directed DNA polymerase</fullName>
        <ecNumber evidence="2">2.7.7.7</ecNumber>
    </recommendedName>
</protein>
<evidence type="ECO:0000256" key="5">
    <source>
        <dbReference type="ARBA" id="ARBA00049244"/>
    </source>
</evidence>
<organism evidence="10 11">
    <name type="scientific">Erythrobacter longus</name>
    <dbReference type="NCBI Taxonomy" id="1044"/>
    <lineage>
        <taxon>Bacteria</taxon>
        <taxon>Pseudomonadati</taxon>
        <taxon>Pseudomonadota</taxon>
        <taxon>Alphaproteobacteria</taxon>
        <taxon>Sphingomonadales</taxon>
        <taxon>Erythrobacteraceae</taxon>
        <taxon>Erythrobacter/Porphyrobacter group</taxon>
        <taxon>Erythrobacter</taxon>
    </lineage>
</organism>
<evidence type="ECO:0000256" key="3">
    <source>
        <dbReference type="ARBA" id="ARBA00022763"/>
    </source>
</evidence>
<keyword evidence="3" id="KW-0227">DNA damage</keyword>
<dbReference type="SUPFAM" id="SSF56672">
    <property type="entry name" value="DNA/RNA polymerases"/>
    <property type="match status" value="1"/>
</dbReference>
<evidence type="ECO:0000313" key="10">
    <source>
        <dbReference type="EMBL" id="KEO91273.1"/>
    </source>
</evidence>
<dbReference type="AlphaFoldDB" id="A0A074MHD1"/>
<sequence>MNRRIMAIWCAQLSVDRWRLSQGDRAREAESAGARAQGDKGESEGEEELPTALITETAHGPRIDAVNAAGHAAGARTGQMLADARALYPGLKTAPSDPAGDLAFLEKLALWAQRWGPWSALDPPDGVIVDVTAVAHLFGGEGRLLADVERAFAKRHLAVRAAIAPTAGAAWALAHFGPRLGGGSSILAPSSEEAMMRQLADLPAAALRLDTDVLTVLRRLGLKRLGDLADITRGAINRTEAAARDALHRRFRGRKSPSANPLIRLDQLLGRVPEPLLPVVPQHMPLVQRRLMEPLRHRSLLDQVLEDLAQDMARELEAQGQGARRLELGMWRVDGEVIVRRLELAAATRDAAHITRLFAEKLEGIEAGFGIETVRLRVSWAEPFAASQSDVEEAAARHGTSLSACIDRLSVRLGPQAVRRPVAHASHLPERGVIWQPALSSFTAPLTAPNTLNIPLARPLKLLDRPEKIAVLYASPDGYPQRFRWRARVHEVARVQGPERIAPEWWRERSTTRLRDYYRIEDKQGARYWIYRSGITGDGRGGTPDWFLHGIDA</sequence>
<dbReference type="Pfam" id="PF20114">
    <property type="entry name" value="DUF6504"/>
    <property type="match status" value="1"/>
</dbReference>
<dbReference type="PANTHER" id="PTHR35369">
    <property type="entry name" value="BLR3025 PROTEIN-RELATED"/>
    <property type="match status" value="1"/>
</dbReference>
<dbReference type="InterPro" id="IPR050356">
    <property type="entry name" value="SulA_CellDiv_inhibitor"/>
</dbReference>